<feature type="domain" description="Glutamyl/glutaminyl-tRNA synthetase class Ib catalytic" evidence="7">
    <location>
        <begin position="20"/>
        <end position="304"/>
    </location>
</feature>
<dbReference type="Gene3D" id="3.40.50.620">
    <property type="entry name" value="HUPs"/>
    <property type="match status" value="1"/>
</dbReference>
<dbReference type="Pfam" id="PF00749">
    <property type="entry name" value="tRNA-synt_1c"/>
    <property type="match status" value="1"/>
</dbReference>
<keyword evidence="5" id="KW-0648">Protein biosynthesis</keyword>
<gene>
    <name evidence="8" type="ORF">Hokovirus_2_68</name>
</gene>
<dbReference type="GO" id="GO:0004819">
    <property type="term" value="F:glutamine-tRNA ligase activity"/>
    <property type="evidence" value="ECO:0007669"/>
    <property type="project" value="TreeGrafter"/>
</dbReference>
<dbReference type="PANTHER" id="PTHR43097">
    <property type="entry name" value="GLUTAMINE-TRNA LIGASE"/>
    <property type="match status" value="1"/>
</dbReference>
<reference evidence="8" key="1">
    <citation type="journal article" date="2017" name="Science">
        <title>Giant viruses with an expanded complement of translation system components.</title>
        <authorList>
            <person name="Schulz F."/>
            <person name="Yutin N."/>
            <person name="Ivanova N.N."/>
            <person name="Ortega D.R."/>
            <person name="Lee T.K."/>
            <person name="Vierheilig J."/>
            <person name="Daims H."/>
            <person name="Horn M."/>
            <person name="Wagner M."/>
            <person name="Jensen G.J."/>
            <person name="Kyrpides N.C."/>
            <person name="Koonin E.V."/>
            <person name="Woyke T."/>
        </authorList>
    </citation>
    <scope>NUCLEOTIDE SEQUENCE</scope>
    <source>
        <strain evidence="8">HKV1</strain>
    </source>
</reference>
<dbReference type="InterPro" id="IPR014729">
    <property type="entry name" value="Rossmann-like_a/b/a_fold"/>
</dbReference>
<dbReference type="Gene3D" id="2.40.240.10">
    <property type="entry name" value="Ribosomal Protein L25, Chain P"/>
    <property type="match status" value="1"/>
</dbReference>
<evidence type="ECO:0000256" key="5">
    <source>
        <dbReference type="ARBA" id="ARBA00022917"/>
    </source>
</evidence>
<evidence type="ECO:0000256" key="2">
    <source>
        <dbReference type="ARBA" id="ARBA00022598"/>
    </source>
</evidence>
<evidence type="ECO:0000259" key="7">
    <source>
        <dbReference type="Pfam" id="PF00749"/>
    </source>
</evidence>
<dbReference type="InterPro" id="IPR000924">
    <property type="entry name" value="Glu/Gln-tRNA-synth"/>
</dbReference>
<dbReference type="SUPFAM" id="SSF50715">
    <property type="entry name" value="Ribosomal protein L25-like"/>
    <property type="match status" value="1"/>
</dbReference>
<keyword evidence="6 8" id="KW-0030">Aminoacyl-tRNA synthetase</keyword>
<keyword evidence="2" id="KW-0436">Ligase</keyword>
<protein>
    <submittedName>
        <fullName evidence="8">Glutaminyl-tRNA synthetase</fullName>
    </submittedName>
</protein>
<dbReference type="SUPFAM" id="SSF52374">
    <property type="entry name" value="Nucleotidylyl transferase"/>
    <property type="match status" value="1"/>
</dbReference>
<proteinExistence type="predicted"/>
<keyword evidence="3" id="KW-0547">Nucleotide-binding</keyword>
<accession>A0A1V0SFT2</accession>
<name>A0A1V0SFT2_9VIRU</name>
<keyword evidence="4" id="KW-0067">ATP-binding</keyword>
<organism evidence="8">
    <name type="scientific">Hokovirus HKV1</name>
    <dbReference type="NCBI Taxonomy" id="1977638"/>
    <lineage>
        <taxon>Viruses</taxon>
        <taxon>Varidnaviria</taxon>
        <taxon>Bamfordvirae</taxon>
        <taxon>Nucleocytoviricota</taxon>
        <taxon>Megaviricetes</taxon>
        <taxon>Imitervirales</taxon>
        <taxon>Mimiviridae</taxon>
        <taxon>Klosneuvirinae</taxon>
        <taxon>Hokovirus</taxon>
    </lineage>
</organism>
<dbReference type="InterPro" id="IPR050132">
    <property type="entry name" value="Gln/Glu-tRNA_Ligase"/>
</dbReference>
<dbReference type="PRINTS" id="PR00987">
    <property type="entry name" value="TRNASYNTHGLU"/>
</dbReference>
<dbReference type="InterPro" id="IPR020056">
    <property type="entry name" value="Rbsml_bL25/Gln-tRNA_synth_N"/>
</dbReference>
<evidence type="ECO:0000256" key="6">
    <source>
        <dbReference type="ARBA" id="ARBA00023146"/>
    </source>
</evidence>
<evidence type="ECO:0000256" key="3">
    <source>
        <dbReference type="ARBA" id="ARBA00022741"/>
    </source>
</evidence>
<dbReference type="InterPro" id="IPR011035">
    <property type="entry name" value="Ribosomal_bL25/Gln-tRNA_synth"/>
</dbReference>
<sequence>MSNQLINLYNKLTSNNNAKLITRFPPEPSGYLHLGHVKAIYINFELAKISGGHCYLRFDDTNPKTEKTEYIENIIKDIQWLGYEPYKITYTSDYFDDLIEFAKILIKQNLAYVCELTQEEIKEQRNNKIKSCFRDRTIDQNLELFNLMITGNINNVTLRLKCIMDSKNANMRDPVIYRIIKDIEHPRTKNKYNIYPTYDYSHCIVDYLENITHSLCSIEFRDKNELYVWILEKLFPNSKLPQQIEYSKLKIDGSILSKRIINNLIKENKITSWDNCSLATIQGLKNKGITKDMILNFIASLGINIGKVPTTKTNFIAFENYIRKNLFNIATKIIAIRNPILVTIIDTQKQIYIDGDDYCEKYDDNYLRLVPDPKKYVRLKDIGIVSYCGNNVNDKKHIYVKLINNEEINKKIITINWLDPLQVSTINIKEYRNILNNDGLFNENYLINTVYYISNIVKLDTYLQLERNCYVYNNGTELIHMVSLKK</sequence>
<dbReference type="EMBL" id="KY684104">
    <property type="protein sequence ID" value="ARF10541.1"/>
    <property type="molecule type" value="Genomic_DNA"/>
</dbReference>
<dbReference type="GO" id="GO:0005524">
    <property type="term" value="F:ATP binding"/>
    <property type="evidence" value="ECO:0007669"/>
    <property type="project" value="UniProtKB-KW"/>
</dbReference>
<evidence type="ECO:0000313" key="8">
    <source>
        <dbReference type="EMBL" id="ARF10541.1"/>
    </source>
</evidence>
<dbReference type="InterPro" id="IPR020058">
    <property type="entry name" value="Glu/Gln-tRNA-synth_Ib_cat-dom"/>
</dbReference>
<keyword evidence="1" id="KW-0963">Cytoplasm</keyword>
<dbReference type="PANTHER" id="PTHR43097:SF5">
    <property type="entry name" value="GLUTAMATE--TRNA LIGASE"/>
    <property type="match status" value="1"/>
</dbReference>
<evidence type="ECO:0000256" key="4">
    <source>
        <dbReference type="ARBA" id="ARBA00022840"/>
    </source>
</evidence>
<evidence type="ECO:0000256" key="1">
    <source>
        <dbReference type="ARBA" id="ARBA00022490"/>
    </source>
</evidence>
<dbReference type="GO" id="GO:0043039">
    <property type="term" value="P:tRNA aminoacylation"/>
    <property type="evidence" value="ECO:0007669"/>
    <property type="project" value="InterPro"/>
</dbReference>
<dbReference type="FunFam" id="3.40.50.620:FF:000037">
    <property type="entry name" value="Glutamine--tRNA ligase cytoplasmic"/>
    <property type="match status" value="1"/>
</dbReference>